<organism evidence="3 4">
    <name type="scientific">Micromonospora chaiyaphumensis</name>
    <dbReference type="NCBI Taxonomy" id="307119"/>
    <lineage>
        <taxon>Bacteria</taxon>
        <taxon>Bacillati</taxon>
        <taxon>Actinomycetota</taxon>
        <taxon>Actinomycetes</taxon>
        <taxon>Micromonosporales</taxon>
        <taxon>Micromonosporaceae</taxon>
        <taxon>Micromonospora</taxon>
    </lineage>
</organism>
<feature type="transmembrane region" description="Helical" evidence="2">
    <location>
        <begin position="30"/>
        <end position="51"/>
    </location>
</feature>
<feature type="compositionally biased region" description="Low complexity" evidence="1">
    <location>
        <begin position="160"/>
        <end position="173"/>
    </location>
</feature>
<keyword evidence="2" id="KW-1133">Transmembrane helix</keyword>
<feature type="region of interest" description="Disordered" evidence="1">
    <location>
        <begin position="133"/>
        <end position="212"/>
    </location>
</feature>
<feature type="region of interest" description="Disordered" evidence="1">
    <location>
        <begin position="238"/>
        <end position="350"/>
    </location>
</feature>
<evidence type="ECO:0000256" key="2">
    <source>
        <dbReference type="SAM" id="Phobius"/>
    </source>
</evidence>
<name>A0A1C4YC47_9ACTN</name>
<protein>
    <submittedName>
        <fullName evidence="3">Uncharacterized protein</fullName>
    </submittedName>
</protein>
<evidence type="ECO:0000313" key="3">
    <source>
        <dbReference type="EMBL" id="SCF18299.1"/>
    </source>
</evidence>
<dbReference type="InterPro" id="IPR046096">
    <property type="entry name" value="DUF6114"/>
</dbReference>
<feature type="transmembrane region" description="Helical" evidence="2">
    <location>
        <begin position="63"/>
        <end position="81"/>
    </location>
</feature>
<sequence length="507" mass="52313">MTNADPQHVRAGGAGRVWRGFHSWRRTRPFWGGLFTALAGVEMFASTRMTLNGLSFHSGSTGLYSLLIPIILLSCGLLLWFSPAQRLFYSIVAAVTTIYSLMGLNLGGFFLGLLLGMVGSALGFAWSPTARPASDLTDGSDASHPTDGSDLSDPTEGSDAGEPVAEASAASPVPATPVPGPRDGVPPWQREGAPVAEAGPDGKPEPPGTSRDPQYFAVALMLGLTATALVASHPQPVRAAAPAPTSTTCPKPSVRATTPSPSPSRSTPTPTASPSPSAEPSSGGNIITDILDGIGDLFTGGGKPAESTTPTATASPSTGATATPRTPATPTPTATGGTALTCSPAKPNRPGKVETGELMPKIAPEAGQPKVAGQPSKLTGSKVTMTGLRFEGIVELPTRDGTLKCLKFTMDKAVTEDFTLLASGPGGKRQRYVTDKLTVEGDVAFYATRFVGHLLGIKITLTPDLPFPDGLPITSPIPISFTDPVIDLAYENSKALTARPILKLDLA</sequence>
<dbReference type="Pfam" id="PF19609">
    <property type="entry name" value="DUF6114"/>
    <property type="match status" value="1"/>
</dbReference>
<evidence type="ECO:0000256" key="1">
    <source>
        <dbReference type="SAM" id="MobiDB-lite"/>
    </source>
</evidence>
<proteinExistence type="predicted"/>
<reference evidence="4" key="1">
    <citation type="submission" date="2016-06" db="EMBL/GenBank/DDBJ databases">
        <authorList>
            <person name="Varghese N."/>
            <person name="Submissions Spin"/>
        </authorList>
    </citation>
    <scope>NUCLEOTIDE SEQUENCE [LARGE SCALE GENOMIC DNA]</scope>
    <source>
        <strain evidence="4">DSM 45246</strain>
    </source>
</reference>
<dbReference type="Proteomes" id="UP000199629">
    <property type="component" value="Unassembled WGS sequence"/>
</dbReference>
<keyword evidence="4" id="KW-1185">Reference proteome</keyword>
<keyword evidence="2" id="KW-0812">Transmembrane</keyword>
<dbReference type="RefSeq" id="WP_091266741.1">
    <property type="nucleotide sequence ID" value="NZ_FMCS01000008.1"/>
</dbReference>
<feature type="compositionally biased region" description="Low complexity" evidence="1">
    <location>
        <begin position="304"/>
        <end position="339"/>
    </location>
</feature>
<keyword evidence="2" id="KW-0472">Membrane</keyword>
<feature type="compositionally biased region" description="Low complexity" evidence="1">
    <location>
        <begin position="239"/>
        <end position="296"/>
    </location>
</feature>
<dbReference type="EMBL" id="FMCS01000008">
    <property type="protein sequence ID" value="SCF18299.1"/>
    <property type="molecule type" value="Genomic_DNA"/>
</dbReference>
<dbReference type="AlphaFoldDB" id="A0A1C4YC47"/>
<accession>A0A1C4YC47</accession>
<evidence type="ECO:0000313" key="4">
    <source>
        <dbReference type="Proteomes" id="UP000199629"/>
    </source>
</evidence>
<feature type="transmembrane region" description="Helical" evidence="2">
    <location>
        <begin position="109"/>
        <end position="127"/>
    </location>
</feature>
<gene>
    <name evidence="3" type="ORF">GA0070214_10815</name>
</gene>